<dbReference type="AlphaFoldDB" id="A0AAN9LI05"/>
<accession>A0AAN9LI05</accession>
<dbReference type="EMBL" id="JAYMYR010000010">
    <property type="protein sequence ID" value="KAK7334584.1"/>
    <property type="molecule type" value="Genomic_DNA"/>
</dbReference>
<gene>
    <name evidence="1" type="ORF">VNO80_26344</name>
</gene>
<comment type="caution">
    <text evidence="1">The sequence shown here is derived from an EMBL/GenBank/DDBJ whole genome shotgun (WGS) entry which is preliminary data.</text>
</comment>
<protein>
    <submittedName>
        <fullName evidence="1">Uncharacterized protein</fullName>
    </submittedName>
</protein>
<name>A0AAN9LI05_PHACN</name>
<reference evidence="1 2" key="1">
    <citation type="submission" date="2024-01" db="EMBL/GenBank/DDBJ databases">
        <title>The genomes of 5 underutilized Papilionoideae crops provide insights into root nodulation and disease resistanc.</title>
        <authorList>
            <person name="Jiang F."/>
        </authorList>
    </citation>
    <scope>NUCLEOTIDE SEQUENCE [LARGE SCALE GENOMIC DNA]</scope>
    <source>
        <strain evidence="1">JINMINGXINNONG_FW02</strain>
        <tissue evidence="1">Leaves</tissue>
    </source>
</reference>
<evidence type="ECO:0000313" key="2">
    <source>
        <dbReference type="Proteomes" id="UP001374584"/>
    </source>
</evidence>
<proteinExistence type="predicted"/>
<keyword evidence="2" id="KW-1185">Reference proteome</keyword>
<evidence type="ECO:0000313" key="1">
    <source>
        <dbReference type="EMBL" id="KAK7334584.1"/>
    </source>
</evidence>
<dbReference type="Proteomes" id="UP001374584">
    <property type="component" value="Unassembled WGS sequence"/>
</dbReference>
<organism evidence="1 2">
    <name type="scientific">Phaseolus coccineus</name>
    <name type="common">Scarlet runner bean</name>
    <name type="synonym">Phaseolus multiflorus</name>
    <dbReference type="NCBI Taxonomy" id="3886"/>
    <lineage>
        <taxon>Eukaryota</taxon>
        <taxon>Viridiplantae</taxon>
        <taxon>Streptophyta</taxon>
        <taxon>Embryophyta</taxon>
        <taxon>Tracheophyta</taxon>
        <taxon>Spermatophyta</taxon>
        <taxon>Magnoliopsida</taxon>
        <taxon>eudicotyledons</taxon>
        <taxon>Gunneridae</taxon>
        <taxon>Pentapetalae</taxon>
        <taxon>rosids</taxon>
        <taxon>fabids</taxon>
        <taxon>Fabales</taxon>
        <taxon>Fabaceae</taxon>
        <taxon>Papilionoideae</taxon>
        <taxon>50 kb inversion clade</taxon>
        <taxon>NPAAA clade</taxon>
        <taxon>indigoferoid/millettioid clade</taxon>
        <taxon>Phaseoleae</taxon>
        <taxon>Phaseolus</taxon>
    </lineage>
</organism>
<sequence length="135" mass="15356">MVTGSWPQNEWELKSSGSVEVQEAEIEGWFMMLLWSVYRDVADPTMQRIGFGLSDGREVQRRHNQIIRGNRTTGLRRSSRSHGGDVEKNHLWLCLFNNLFKWMLICSNFSPVLEGVVILDSAVVLAVQAGQHPNT</sequence>